<dbReference type="PANTHER" id="PTHR35351:SF2">
    <property type="entry name" value="GERMINAL CENTER-ASSOCIATED SIGNALING AND MOTILITY PROTEIN"/>
    <property type="match status" value="1"/>
</dbReference>
<dbReference type="Pfam" id="PF15666">
    <property type="entry name" value="HGAL"/>
    <property type="match status" value="1"/>
</dbReference>
<sequence>MGNYLPRKCRWQQDTRKIPWNPRIQNPKVETSRCWCLHVAEGCFCLPWKKIHIFKARQDSPKENEGMPAVPTQEDGDQTSAGELCYTLINHRGIRRRPSVNFAEEYYENISLPAERPSESLRGTETDYAVLHVPLTPRNPPSTEAEYELLMPGRIYSHFLQKPRPLMPPSETRFSHL</sequence>
<accession>A0A2Y9DG13</accession>
<reference evidence="2" key="1">
    <citation type="submission" date="2025-08" db="UniProtKB">
        <authorList>
            <consortium name="RefSeq"/>
        </authorList>
    </citation>
    <scope>IDENTIFICATION</scope>
</reference>
<dbReference type="OrthoDB" id="9829486at2759"/>
<evidence type="ECO:0000313" key="1">
    <source>
        <dbReference type="Proteomes" id="UP000248480"/>
    </source>
</evidence>
<dbReference type="PANTHER" id="PTHR35351">
    <property type="entry name" value="GERMINAL CENTER-ASSOCIATED SIGNALING AND MOTILITY-LIKE PROTEIN"/>
    <property type="match status" value="1"/>
</dbReference>
<evidence type="ECO:0000313" key="2">
    <source>
        <dbReference type="RefSeq" id="XP_004373744.1"/>
    </source>
</evidence>
<name>A0A2Y9DG13_TRIMA</name>
<dbReference type="STRING" id="127582.A0A2Y9DG13"/>
<dbReference type="InterPro" id="IPR031364">
    <property type="entry name" value="GC_assoc_lym"/>
</dbReference>
<dbReference type="CTD" id="257144"/>
<dbReference type="KEGG" id="tmu:101357873"/>
<dbReference type="GeneID" id="101357873"/>
<dbReference type="GO" id="GO:0050855">
    <property type="term" value="P:regulation of B cell receptor signaling pathway"/>
    <property type="evidence" value="ECO:0007669"/>
    <property type="project" value="InterPro"/>
</dbReference>
<proteinExistence type="predicted"/>
<dbReference type="GO" id="GO:2000402">
    <property type="term" value="P:negative regulation of lymphocyte migration"/>
    <property type="evidence" value="ECO:0007669"/>
    <property type="project" value="TreeGrafter"/>
</dbReference>
<dbReference type="RefSeq" id="XP_004373744.1">
    <property type="nucleotide sequence ID" value="XM_004373687.2"/>
</dbReference>
<keyword evidence="1" id="KW-1185">Reference proteome</keyword>
<dbReference type="InParanoid" id="A0A2Y9DG13"/>
<gene>
    <name evidence="2" type="primary">GCSAM</name>
</gene>
<organism evidence="1 2">
    <name type="scientific">Trichechus manatus latirostris</name>
    <name type="common">Florida manatee</name>
    <dbReference type="NCBI Taxonomy" id="127582"/>
    <lineage>
        <taxon>Eukaryota</taxon>
        <taxon>Metazoa</taxon>
        <taxon>Chordata</taxon>
        <taxon>Craniata</taxon>
        <taxon>Vertebrata</taxon>
        <taxon>Euteleostomi</taxon>
        <taxon>Mammalia</taxon>
        <taxon>Eutheria</taxon>
        <taxon>Afrotheria</taxon>
        <taxon>Sirenia</taxon>
        <taxon>Trichechidae</taxon>
        <taxon>Trichechus</taxon>
    </lineage>
</organism>
<dbReference type="FunCoup" id="A0A2Y9DG13">
    <property type="interactions" value="15"/>
</dbReference>
<dbReference type="Proteomes" id="UP000248480">
    <property type="component" value="Unplaced"/>
</dbReference>
<protein>
    <submittedName>
        <fullName evidence="2">Germinal center-associated signaling and motility protein</fullName>
    </submittedName>
</protein>
<dbReference type="AlphaFoldDB" id="A0A2Y9DG13"/>